<keyword evidence="8 14" id="KW-1133">Transmembrane helix</keyword>
<dbReference type="AlphaFoldDB" id="A0A4D9D2P4"/>
<feature type="transmembrane region" description="Helical" evidence="14">
    <location>
        <begin position="829"/>
        <end position="847"/>
    </location>
</feature>
<evidence type="ECO:0000256" key="2">
    <source>
        <dbReference type="ARBA" id="ARBA00022448"/>
    </source>
</evidence>
<comment type="subcellular location">
    <subcellularLocation>
        <location evidence="1">Cell membrane</location>
        <topology evidence="1">Multi-pass membrane protein</topology>
    </subcellularLocation>
</comment>
<dbReference type="InterPro" id="IPR005821">
    <property type="entry name" value="Ion_trans_dom"/>
</dbReference>
<keyword evidence="2" id="KW-0813">Transport</keyword>
<evidence type="ECO:0000256" key="7">
    <source>
        <dbReference type="ARBA" id="ARBA00022837"/>
    </source>
</evidence>
<feature type="compositionally biased region" description="Basic and acidic residues" evidence="13">
    <location>
        <begin position="224"/>
        <end position="244"/>
    </location>
</feature>
<feature type="compositionally biased region" description="Low complexity" evidence="13">
    <location>
        <begin position="1062"/>
        <end position="1074"/>
    </location>
</feature>
<dbReference type="GO" id="GO:0005886">
    <property type="term" value="C:plasma membrane"/>
    <property type="evidence" value="ECO:0007669"/>
    <property type="project" value="UniProtKB-SubCell"/>
</dbReference>
<dbReference type="EMBL" id="SDOX01000087">
    <property type="protein sequence ID" value="TFJ82918.1"/>
    <property type="molecule type" value="Genomic_DNA"/>
</dbReference>
<dbReference type="PANTHER" id="PTHR10582:SF2">
    <property type="entry name" value="INACTIVE"/>
    <property type="match status" value="1"/>
</dbReference>
<gene>
    <name evidence="16" type="ORF">NSK_005774</name>
</gene>
<dbReference type="Gene3D" id="1.10.287.70">
    <property type="match status" value="1"/>
</dbReference>
<dbReference type="Proteomes" id="UP000355283">
    <property type="component" value="Unassembled WGS sequence"/>
</dbReference>
<feature type="transmembrane region" description="Helical" evidence="14">
    <location>
        <begin position="762"/>
        <end position="784"/>
    </location>
</feature>
<accession>A0A4D9D2P4</accession>
<dbReference type="OrthoDB" id="90295at2759"/>
<evidence type="ECO:0000256" key="11">
    <source>
        <dbReference type="ARBA" id="ARBA00023303"/>
    </source>
</evidence>
<evidence type="ECO:0000313" key="16">
    <source>
        <dbReference type="EMBL" id="TFJ82918.1"/>
    </source>
</evidence>
<evidence type="ECO:0000256" key="1">
    <source>
        <dbReference type="ARBA" id="ARBA00004651"/>
    </source>
</evidence>
<evidence type="ECO:0000313" key="17">
    <source>
        <dbReference type="Proteomes" id="UP000355283"/>
    </source>
</evidence>
<evidence type="ECO:0000256" key="10">
    <source>
        <dbReference type="ARBA" id="ARBA00023136"/>
    </source>
</evidence>
<feature type="transmembrane region" description="Helical" evidence="14">
    <location>
        <begin position="618"/>
        <end position="635"/>
    </location>
</feature>
<dbReference type="Pfam" id="PF00520">
    <property type="entry name" value="Ion_trans"/>
    <property type="match status" value="1"/>
</dbReference>
<feature type="transmembrane region" description="Helical" evidence="14">
    <location>
        <begin position="366"/>
        <end position="385"/>
    </location>
</feature>
<feature type="compositionally biased region" description="Pro residues" evidence="13">
    <location>
        <begin position="1113"/>
        <end position="1126"/>
    </location>
</feature>
<feature type="transmembrane region" description="Helical" evidence="14">
    <location>
        <begin position="725"/>
        <end position="742"/>
    </location>
</feature>
<dbReference type="InterPro" id="IPR024862">
    <property type="entry name" value="TRPV"/>
</dbReference>
<evidence type="ECO:0000256" key="13">
    <source>
        <dbReference type="SAM" id="MobiDB-lite"/>
    </source>
</evidence>
<feature type="compositionally biased region" description="Acidic residues" evidence="13">
    <location>
        <begin position="268"/>
        <end position="278"/>
    </location>
</feature>
<organism evidence="16 17">
    <name type="scientific">Nannochloropsis salina CCMP1776</name>
    <dbReference type="NCBI Taxonomy" id="1027361"/>
    <lineage>
        <taxon>Eukaryota</taxon>
        <taxon>Sar</taxon>
        <taxon>Stramenopiles</taxon>
        <taxon>Ochrophyta</taxon>
        <taxon>Eustigmatophyceae</taxon>
        <taxon>Eustigmatales</taxon>
        <taxon>Monodopsidaceae</taxon>
        <taxon>Microchloropsis</taxon>
        <taxon>Microchloropsis salina</taxon>
    </lineage>
</organism>
<feature type="compositionally biased region" description="Low complexity" evidence="13">
    <location>
        <begin position="1095"/>
        <end position="1109"/>
    </location>
</feature>
<dbReference type="PROSITE" id="PS50088">
    <property type="entry name" value="ANK_REPEAT"/>
    <property type="match status" value="2"/>
</dbReference>
<feature type="repeat" description="ANK" evidence="12">
    <location>
        <begin position="90"/>
        <end position="122"/>
    </location>
</feature>
<dbReference type="PANTHER" id="PTHR10582">
    <property type="entry name" value="TRANSIENT RECEPTOR POTENTIAL ION CHANNEL PROTEIN"/>
    <property type="match status" value="1"/>
</dbReference>
<keyword evidence="10 14" id="KW-0472">Membrane</keyword>
<dbReference type="SUPFAM" id="SSF48403">
    <property type="entry name" value="Ankyrin repeat"/>
    <property type="match status" value="1"/>
</dbReference>
<evidence type="ECO:0000256" key="8">
    <source>
        <dbReference type="ARBA" id="ARBA00022989"/>
    </source>
</evidence>
<keyword evidence="7" id="KW-0106">Calcium</keyword>
<name>A0A4D9D2P4_9STRA</name>
<evidence type="ECO:0000259" key="15">
    <source>
        <dbReference type="Pfam" id="PF00520"/>
    </source>
</evidence>
<dbReference type="Pfam" id="PF12796">
    <property type="entry name" value="Ank_2"/>
    <property type="match status" value="1"/>
</dbReference>
<reference evidence="16 17" key="1">
    <citation type="submission" date="2019-01" db="EMBL/GenBank/DDBJ databases">
        <title>Nuclear Genome Assembly of the Microalgal Biofuel strain Nannochloropsis salina CCMP1776.</title>
        <authorList>
            <person name="Hovde B."/>
        </authorList>
    </citation>
    <scope>NUCLEOTIDE SEQUENCE [LARGE SCALE GENOMIC DNA]</scope>
    <source>
        <strain evidence="16 17">CCMP1776</strain>
    </source>
</reference>
<keyword evidence="5 14" id="KW-0812">Transmembrane</keyword>
<keyword evidence="4" id="KW-0109">Calcium transport</keyword>
<evidence type="ECO:0000256" key="6">
    <source>
        <dbReference type="ARBA" id="ARBA00022737"/>
    </source>
</evidence>
<feature type="transmembrane region" description="Helical" evidence="14">
    <location>
        <begin position="699"/>
        <end position="718"/>
    </location>
</feature>
<evidence type="ECO:0000256" key="5">
    <source>
        <dbReference type="ARBA" id="ARBA00022692"/>
    </source>
</evidence>
<dbReference type="Gene3D" id="1.25.40.20">
    <property type="entry name" value="Ankyrin repeat-containing domain"/>
    <property type="match status" value="1"/>
</dbReference>
<evidence type="ECO:0000256" key="12">
    <source>
        <dbReference type="PROSITE-ProRule" id="PRU00023"/>
    </source>
</evidence>
<evidence type="ECO:0000256" key="4">
    <source>
        <dbReference type="ARBA" id="ARBA00022568"/>
    </source>
</evidence>
<keyword evidence="11" id="KW-0407">Ion channel</keyword>
<dbReference type="GO" id="GO:0098703">
    <property type="term" value="P:calcium ion import across plasma membrane"/>
    <property type="evidence" value="ECO:0007669"/>
    <property type="project" value="TreeGrafter"/>
</dbReference>
<dbReference type="SMART" id="SM00248">
    <property type="entry name" value="ANK"/>
    <property type="match status" value="2"/>
</dbReference>
<dbReference type="PROSITE" id="PS50297">
    <property type="entry name" value="ANK_REP_REGION"/>
    <property type="match status" value="2"/>
</dbReference>
<feature type="domain" description="Ion transport" evidence="15">
    <location>
        <begin position="690"/>
        <end position="898"/>
    </location>
</feature>
<sequence length="1238" mass="137265">MSVFSALLLLDYGADIQVADFQGGNALSRACAAGRTDVVVSLHEWVHKHDTDAEMNLLRWAAEESDQAGVWEILLGQGLVDVDQIIEESNRHTALHTAAMHDNLLLVEILLAHGADLTLTDVNQNTPLHLSLLERNQDVSRILIRAGAFLDVPNRSNKIPLDLCAETMTLSEFTAITEDPCHGLVALVCPFILRTSMLQKHHVLGEVLAGSVSEDCPADQAQDVGKEGEGGREGGREKGREGGGKRQSQVPGPAGKEDDSTVVLTDERGEDDEEEDVEQGFSEKTPPSLGDVGRSKAVRALQTRGATFTVRYNFTTEVFAHDRNVRAEWEACLAEEFGAPVERLFLTLFFTATEGRNLIRLYLRNFDPVGLLAVALAYLISLVLATGVVGVFALAAGGGAVLVLLYAGTLRYALWFPWRYLLSPGYHRLQQCWHALRRCQNGRSARRSRQTSSASSASCAHGCPVDLEPPCPHVKTPFVTPVQTWESRRPPDDGGKGRVSWQRGRLALHHRRRRDRHAAPRYFMSLYHRYSPSYLTARIISAFYSQWETIRSSPHRTTTEVLAKHIHLVGVSEAAPEGLLGPLVSFNVPSFVFGIEAVQAVIDYKFRNFGRAVLKTEAAIYATLLMTFSAFLVAVHDPDNPVFFDARVDWSHVSGRGAGGKGLALVNTILLARIFKLELTHFSRCLWSGGGFRAWGANVWSWMNALAFPLYLYTVLVAPHHLVSYFLALVALLLWWKSLYYLKGFRATGTLVQMVIQTVGEVRWFVVLLLIIGFGFGSGFYILFRHKAAAWASVVLQKGTSGGRRLEDTWQIAPKGIGGAMTAQGEEPLYRWSSPATVYLTMLSILLGNFEVEDFVDPDDRVDTGIAIFFLVAYVLLVVIVMLNLLIAIVSRVYDRCQVNYEEEFLRAKAQLICEIEQGFFLDREDPVWFPPKLFYISKLRDRARGAGKGRDRGMKGGREGGRGWARREREVGAASIPWFQHCANGEREEGKEGEGEDAWGMVRDELQQQHDAVQALGRAVVRLREREEEKEGEARRLHASLEKTLAFLHHLTRTAPGAKFSPSSSPTSSSSYPLGPPPFFHAGGAEGEGEETHPLSSLTSPLPSLPHRLLPRRPPPLLSPPPSPPRARSSARRHYQDEVGRLLQMAKEGTPERNWCLDALVLLWSDADPVFDAVEGWLEGRRKGREKEDLEGITQFLNETGHSLTGVAEREEAKEGGKTSVPCLEGVMSECNGAQEI</sequence>
<feature type="region of interest" description="Disordered" evidence="13">
    <location>
        <begin position="1056"/>
        <end position="1134"/>
    </location>
</feature>
<feature type="region of interest" description="Disordered" evidence="13">
    <location>
        <begin position="215"/>
        <end position="294"/>
    </location>
</feature>
<keyword evidence="6" id="KW-0677">Repeat</keyword>
<evidence type="ECO:0000256" key="3">
    <source>
        <dbReference type="ARBA" id="ARBA00022475"/>
    </source>
</evidence>
<dbReference type="InterPro" id="IPR036770">
    <property type="entry name" value="Ankyrin_rpt-contain_sf"/>
</dbReference>
<comment type="caution">
    <text evidence="16">The sequence shown here is derived from an EMBL/GenBank/DDBJ whole genome shotgun (WGS) entry which is preliminary data.</text>
</comment>
<dbReference type="GO" id="GO:0005216">
    <property type="term" value="F:monoatomic ion channel activity"/>
    <property type="evidence" value="ECO:0007669"/>
    <property type="project" value="InterPro"/>
</dbReference>
<keyword evidence="12" id="KW-0040">ANK repeat</keyword>
<protein>
    <recommendedName>
        <fullName evidence="15">Ion transport domain-containing protein</fullName>
    </recommendedName>
</protein>
<keyword evidence="3" id="KW-1003">Cell membrane</keyword>
<evidence type="ECO:0000256" key="14">
    <source>
        <dbReference type="SAM" id="Phobius"/>
    </source>
</evidence>
<dbReference type="InterPro" id="IPR002110">
    <property type="entry name" value="Ankyrin_rpt"/>
</dbReference>
<feature type="repeat" description="ANK" evidence="12">
    <location>
        <begin position="123"/>
        <end position="155"/>
    </location>
</feature>
<proteinExistence type="predicted"/>
<evidence type="ECO:0000256" key="9">
    <source>
        <dbReference type="ARBA" id="ARBA00023065"/>
    </source>
</evidence>
<keyword evidence="9" id="KW-0406">Ion transport</keyword>
<feature type="transmembrane region" description="Helical" evidence="14">
    <location>
        <begin position="867"/>
        <end position="890"/>
    </location>
</feature>
<keyword evidence="17" id="KW-1185">Reference proteome</keyword>